<gene>
    <name evidence="2" type="ORF">PMI13_03559</name>
</gene>
<feature type="transmembrane region" description="Helical" evidence="1">
    <location>
        <begin position="21"/>
        <end position="40"/>
    </location>
</feature>
<proteinExistence type="predicted"/>
<keyword evidence="3" id="KW-1185">Reference proteome</keyword>
<keyword evidence="1" id="KW-0812">Transmembrane</keyword>
<comment type="caution">
    <text evidence="2">The sequence shown here is derived from an EMBL/GenBank/DDBJ whole genome shotgun (WGS) entry which is preliminary data.</text>
</comment>
<dbReference type="EMBL" id="AKJY01000089">
    <property type="protein sequence ID" value="EJL68657.1"/>
    <property type="molecule type" value="Genomic_DNA"/>
</dbReference>
<evidence type="ECO:0000313" key="2">
    <source>
        <dbReference type="EMBL" id="EJL68657.1"/>
    </source>
</evidence>
<dbReference type="RefSeq" id="WP_007846158.1">
    <property type="nucleotide sequence ID" value="NZ_AKJY01000089.1"/>
</dbReference>
<name>J2SSW5_9FLAO</name>
<keyword evidence="1" id="KW-1133">Transmembrane helix</keyword>
<dbReference type="PATRIC" id="fig|1144316.3.peg.3580"/>
<accession>J2SSW5</accession>
<dbReference type="Proteomes" id="UP000007509">
    <property type="component" value="Unassembled WGS sequence"/>
</dbReference>
<keyword evidence="1" id="KW-0472">Membrane</keyword>
<dbReference type="AlphaFoldDB" id="J2SSW5"/>
<organism evidence="2 3">
    <name type="scientific">Chryseobacterium populi</name>
    <dbReference type="NCBI Taxonomy" id="1144316"/>
    <lineage>
        <taxon>Bacteria</taxon>
        <taxon>Pseudomonadati</taxon>
        <taxon>Bacteroidota</taxon>
        <taxon>Flavobacteriia</taxon>
        <taxon>Flavobacteriales</taxon>
        <taxon>Weeksellaceae</taxon>
        <taxon>Chryseobacterium group</taxon>
        <taxon>Chryseobacterium</taxon>
    </lineage>
</organism>
<reference evidence="2 3" key="1">
    <citation type="journal article" date="2012" name="J. Bacteriol.">
        <title>Twenty-one genome sequences from Pseudomonas species and 19 genome sequences from diverse bacteria isolated from the rhizosphere and endosphere of Populus deltoides.</title>
        <authorList>
            <person name="Brown S.D."/>
            <person name="Utturkar S.M."/>
            <person name="Klingeman D.M."/>
            <person name="Johnson C.M."/>
            <person name="Martin S.L."/>
            <person name="Land M.L."/>
            <person name="Lu T.Y."/>
            <person name="Schadt C.W."/>
            <person name="Doktycz M.J."/>
            <person name="Pelletier D.A."/>
        </authorList>
    </citation>
    <scope>NUCLEOTIDE SEQUENCE [LARGE SCALE GENOMIC DNA]</scope>
    <source>
        <strain evidence="2 3">CF314</strain>
    </source>
</reference>
<sequence length="215" mass="25011">MYVNKIFPYFEIKTFEKGRKKYFYLLLFNIIIFLLGTSFIQEEGVSSKKIDFEVLRNRISIISKDRKQAFYLTKKYIDLAKKNNRTEEVITGYGFATTFAPDSEKIKYGDSLIIESVKTKDNRYIGMAYASAANASFKNYDYKKALETAIIANDYLKKILLKSSPMKGCLQLPDLKIKSEITLKPIRLQMKYMNIISGKKIRKIRLISDPHIFTL</sequence>
<evidence type="ECO:0000256" key="1">
    <source>
        <dbReference type="SAM" id="Phobius"/>
    </source>
</evidence>
<protein>
    <submittedName>
        <fullName evidence="2">Uncharacterized protein</fullName>
    </submittedName>
</protein>
<evidence type="ECO:0000313" key="3">
    <source>
        <dbReference type="Proteomes" id="UP000007509"/>
    </source>
</evidence>